<dbReference type="EMBL" id="ML977207">
    <property type="protein sequence ID" value="KAF1981116.1"/>
    <property type="molecule type" value="Genomic_DNA"/>
</dbReference>
<dbReference type="Proteomes" id="UP000800041">
    <property type="component" value="Unassembled WGS sequence"/>
</dbReference>
<gene>
    <name evidence="4" type="ORF">K402DRAFT_467768</name>
</gene>
<reference evidence="4" key="1">
    <citation type="journal article" date="2020" name="Stud. Mycol.">
        <title>101 Dothideomycetes genomes: a test case for predicting lifestyles and emergence of pathogens.</title>
        <authorList>
            <person name="Haridas S."/>
            <person name="Albert R."/>
            <person name="Binder M."/>
            <person name="Bloem J."/>
            <person name="Labutti K."/>
            <person name="Salamov A."/>
            <person name="Andreopoulos B."/>
            <person name="Baker S."/>
            <person name="Barry K."/>
            <person name="Bills G."/>
            <person name="Bluhm B."/>
            <person name="Cannon C."/>
            <person name="Castanera R."/>
            <person name="Culley D."/>
            <person name="Daum C."/>
            <person name="Ezra D."/>
            <person name="Gonzalez J."/>
            <person name="Henrissat B."/>
            <person name="Kuo A."/>
            <person name="Liang C."/>
            <person name="Lipzen A."/>
            <person name="Lutzoni F."/>
            <person name="Magnuson J."/>
            <person name="Mondo S."/>
            <person name="Nolan M."/>
            <person name="Ohm R."/>
            <person name="Pangilinan J."/>
            <person name="Park H.-J."/>
            <person name="Ramirez L."/>
            <person name="Alfaro M."/>
            <person name="Sun H."/>
            <person name="Tritt A."/>
            <person name="Yoshinaga Y."/>
            <person name="Zwiers L.-H."/>
            <person name="Turgeon B."/>
            <person name="Goodwin S."/>
            <person name="Spatafora J."/>
            <person name="Crous P."/>
            <person name="Grigoriev I."/>
        </authorList>
    </citation>
    <scope>NUCLEOTIDE SEQUENCE</scope>
    <source>
        <strain evidence="4">CBS 113979</strain>
    </source>
</reference>
<dbReference type="PANTHER" id="PTHR24321">
    <property type="entry name" value="DEHYDROGENASES, SHORT CHAIN"/>
    <property type="match status" value="1"/>
</dbReference>
<evidence type="ECO:0000313" key="4">
    <source>
        <dbReference type="EMBL" id="KAF1981116.1"/>
    </source>
</evidence>
<comment type="similarity">
    <text evidence="1">Belongs to the short-chain dehydrogenases/reductases (SDR) family.</text>
</comment>
<dbReference type="InterPro" id="IPR002347">
    <property type="entry name" value="SDR_fam"/>
</dbReference>
<dbReference type="AlphaFoldDB" id="A0A6G1GJK6"/>
<dbReference type="InterPro" id="IPR020904">
    <property type="entry name" value="Sc_DH/Rdtase_CS"/>
</dbReference>
<dbReference type="InterPro" id="IPR036291">
    <property type="entry name" value="NAD(P)-bd_dom_sf"/>
</dbReference>
<dbReference type="OrthoDB" id="1669814at2759"/>
<evidence type="ECO:0000256" key="3">
    <source>
        <dbReference type="ARBA" id="ARBA00023002"/>
    </source>
</evidence>
<dbReference type="PRINTS" id="PR00080">
    <property type="entry name" value="SDRFAMILY"/>
</dbReference>
<dbReference type="PROSITE" id="PS00061">
    <property type="entry name" value="ADH_SHORT"/>
    <property type="match status" value="1"/>
</dbReference>
<sequence length="254" mass="27153">MTQTFGVKDRVVAVTGGGSGIGYAVVELLLSQGANVSFIDVSEKGLAEAESKLKAAGHPGQFMSCKVDVREGKQVDDWIAKTVEKLGKLDGAVNFAGVIPKCINIERVEDLNDEDWKFVIDVNLTGVMNCMRAQIKSMNNKGSIINASSIAGLAGFPKNAAYTAAKHGVIGLTRSAAKEVGDREIRVNCIAPGVIDTPMQRQSSAIRGEDFEMKWQIKRKGQPEEVAGLVAWLLCDASSFITGTIQVIDGGFMC</sequence>
<dbReference type="Gene3D" id="3.40.50.720">
    <property type="entry name" value="NAD(P)-binding Rossmann-like Domain"/>
    <property type="match status" value="1"/>
</dbReference>
<dbReference type="CDD" id="cd05233">
    <property type="entry name" value="SDR_c"/>
    <property type="match status" value="1"/>
</dbReference>
<keyword evidence="5" id="KW-1185">Reference proteome</keyword>
<proteinExistence type="inferred from homology"/>
<protein>
    <submittedName>
        <fullName evidence="4">3-oxoacyl-reductase</fullName>
    </submittedName>
</protein>
<dbReference type="FunFam" id="3.40.50.720:FF:000084">
    <property type="entry name" value="Short-chain dehydrogenase reductase"/>
    <property type="match status" value="1"/>
</dbReference>
<name>A0A6G1GJK6_9PEZI</name>
<evidence type="ECO:0000256" key="2">
    <source>
        <dbReference type="ARBA" id="ARBA00022857"/>
    </source>
</evidence>
<evidence type="ECO:0000256" key="1">
    <source>
        <dbReference type="ARBA" id="ARBA00006484"/>
    </source>
</evidence>
<dbReference type="PANTHER" id="PTHR24321:SF8">
    <property type="entry name" value="ESTRADIOL 17-BETA-DEHYDROGENASE 8-RELATED"/>
    <property type="match status" value="1"/>
</dbReference>
<dbReference type="GO" id="GO:0016491">
    <property type="term" value="F:oxidoreductase activity"/>
    <property type="evidence" value="ECO:0007669"/>
    <property type="project" value="UniProtKB-KW"/>
</dbReference>
<evidence type="ECO:0000313" key="5">
    <source>
        <dbReference type="Proteomes" id="UP000800041"/>
    </source>
</evidence>
<dbReference type="Pfam" id="PF13561">
    <property type="entry name" value="adh_short_C2"/>
    <property type="match status" value="1"/>
</dbReference>
<dbReference type="SUPFAM" id="SSF51735">
    <property type="entry name" value="NAD(P)-binding Rossmann-fold domains"/>
    <property type="match status" value="1"/>
</dbReference>
<accession>A0A6G1GJK6</accession>
<dbReference type="PRINTS" id="PR00081">
    <property type="entry name" value="GDHRDH"/>
</dbReference>
<organism evidence="4 5">
    <name type="scientific">Aulographum hederae CBS 113979</name>
    <dbReference type="NCBI Taxonomy" id="1176131"/>
    <lineage>
        <taxon>Eukaryota</taxon>
        <taxon>Fungi</taxon>
        <taxon>Dikarya</taxon>
        <taxon>Ascomycota</taxon>
        <taxon>Pezizomycotina</taxon>
        <taxon>Dothideomycetes</taxon>
        <taxon>Pleosporomycetidae</taxon>
        <taxon>Aulographales</taxon>
        <taxon>Aulographaceae</taxon>
    </lineage>
</organism>
<keyword evidence="2" id="KW-0521">NADP</keyword>
<keyword evidence="3" id="KW-0560">Oxidoreductase</keyword>